<dbReference type="InterPro" id="IPR027417">
    <property type="entry name" value="P-loop_NTPase"/>
</dbReference>
<evidence type="ECO:0000256" key="1">
    <source>
        <dbReference type="ARBA" id="ARBA00022741"/>
    </source>
</evidence>
<keyword evidence="1" id="KW-0547">Nucleotide-binding</keyword>
<gene>
    <name evidence="4" type="ORF">TVAG_419880</name>
</gene>
<dbReference type="InterPro" id="IPR011704">
    <property type="entry name" value="ATPase_dyneun-rel_AAA"/>
</dbReference>
<dbReference type="GO" id="GO:0005524">
    <property type="term" value="F:ATP binding"/>
    <property type="evidence" value="ECO:0007669"/>
    <property type="project" value="UniProtKB-KW"/>
</dbReference>
<keyword evidence="5" id="KW-1185">Reference proteome</keyword>
<dbReference type="STRING" id="5722.A2EIW2"/>
<keyword evidence="2" id="KW-0067">ATP-binding</keyword>
<dbReference type="InParanoid" id="A2EIW2"/>
<reference evidence="4" key="1">
    <citation type="submission" date="2006-10" db="EMBL/GenBank/DDBJ databases">
        <authorList>
            <person name="Amadeo P."/>
            <person name="Zhao Q."/>
            <person name="Wortman J."/>
            <person name="Fraser-Liggett C."/>
            <person name="Carlton J."/>
        </authorList>
    </citation>
    <scope>NUCLEOTIDE SEQUENCE</scope>
    <source>
        <strain evidence="4">G3</strain>
    </source>
</reference>
<sequence length="743" mass="85400">MILSVHDNVNNEIINEVSKVVAESFELNDRQRVSLLNDIKEDVNVTKNENSLILDKGSIKLTTNVVNIDHHLKQVWNTYFNILMTHPQEPILIVGPSGYKEYIAKLVTGNNYKSVNLSKDSTTSSLIGSINLTDRKSVITMLFDILSRIDANNTKFTECNEIKNSYFEGRFNESIFYNFIESIRENKNESMIFVIIQITSNIINLINQNDEFSTMLSNYITIFKPGLITSAILQQKALILKNFSHPPISVIERLNELFSITPELTLSEDFTNTIVPDHSQKISVDKFRVFATVTNGEKSKLSEAMLSRMTIIRSYTYNKEDYQYIFNKMFWKNLQEEEWDNLTLNQKFLINNIAKRISEKIHDEDSVKCFGLALNMLNMIPDNELYKPLEIDNGNVVSKKIFAIPYNYIEPKTKPVATKSINALTNLLFSAAKMKYSSIIQGPCGTGKSTVIKYLAELFDAELTTVRISSSTTIEHIYGQNELIQNENGASFHFKKTALLEKITGNGSNGRPVWVIFEEIDQASDSLLDSLVQLFDSELNQILLPNGTTEVKNDYIIFGLSSRQFYNENILNNAVCFEQEDYSEDEFTKICEELYIKDSNFSNDEFIKNFPHKLYQWKAIAKEKQISFPITIRTFKNFIDLVKQNPDTVAEIENQIYKSIFSENLLKRDNNEEEEETKVSVEDGYTTINGIRYSYYIQDESKQALIQNLTTPQKSLFVILSSISKTFRLSLSKDQPLQERLMQ</sequence>
<evidence type="ECO:0000256" key="2">
    <source>
        <dbReference type="ARBA" id="ARBA00022840"/>
    </source>
</evidence>
<dbReference type="VEuPathDB" id="TrichDB:TVAG_419880"/>
<dbReference type="Pfam" id="PF07728">
    <property type="entry name" value="AAA_5"/>
    <property type="match status" value="1"/>
</dbReference>
<protein>
    <recommendedName>
        <fullName evidence="3">ATPase dynein-related AAA domain-containing protein</fullName>
    </recommendedName>
</protein>
<organism evidence="4 5">
    <name type="scientific">Trichomonas vaginalis (strain ATCC PRA-98 / G3)</name>
    <dbReference type="NCBI Taxonomy" id="412133"/>
    <lineage>
        <taxon>Eukaryota</taxon>
        <taxon>Metamonada</taxon>
        <taxon>Parabasalia</taxon>
        <taxon>Trichomonadida</taxon>
        <taxon>Trichomonadidae</taxon>
        <taxon>Trichomonas</taxon>
    </lineage>
</organism>
<dbReference type="PANTHER" id="PTHR48103:SF2">
    <property type="entry name" value="MIDASIN"/>
    <property type="match status" value="1"/>
</dbReference>
<dbReference type="RefSeq" id="XP_001319669.1">
    <property type="nucleotide sequence ID" value="XM_001319634.1"/>
</dbReference>
<evidence type="ECO:0000313" key="4">
    <source>
        <dbReference type="EMBL" id="EAY07446.1"/>
    </source>
</evidence>
<dbReference type="SUPFAM" id="SSF52540">
    <property type="entry name" value="P-loop containing nucleoside triphosphate hydrolases"/>
    <property type="match status" value="2"/>
</dbReference>
<name>A2EIW2_TRIV3</name>
<dbReference type="AlphaFoldDB" id="A2EIW2"/>
<dbReference type="PANTHER" id="PTHR48103">
    <property type="entry name" value="MIDASIN-RELATED"/>
    <property type="match status" value="1"/>
</dbReference>
<accession>A2EIW2</accession>
<proteinExistence type="predicted"/>
<dbReference type="KEGG" id="tva:4765337"/>
<dbReference type="Proteomes" id="UP000001542">
    <property type="component" value="Unassembled WGS sequence"/>
</dbReference>
<dbReference type="OrthoDB" id="422220at2759"/>
<dbReference type="Gene3D" id="3.40.50.300">
    <property type="entry name" value="P-loop containing nucleotide triphosphate hydrolases"/>
    <property type="match status" value="2"/>
</dbReference>
<dbReference type="VEuPathDB" id="TrichDB:TVAGG3_0914220"/>
<dbReference type="EMBL" id="DS113400">
    <property type="protein sequence ID" value="EAY07446.1"/>
    <property type="molecule type" value="Genomic_DNA"/>
</dbReference>
<dbReference type="GO" id="GO:0016887">
    <property type="term" value="F:ATP hydrolysis activity"/>
    <property type="evidence" value="ECO:0007669"/>
    <property type="project" value="InterPro"/>
</dbReference>
<evidence type="ECO:0000259" key="3">
    <source>
        <dbReference type="Pfam" id="PF07728"/>
    </source>
</evidence>
<reference evidence="4" key="2">
    <citation type="journal article" date="2007" name="Science">
        <title>Draft genome sequence of the sexually transmitted pathogen Trichomonas vaginalis.</title>
        <authorList>
            <person name="Carlton J.M."/>
            <person name="Hirt R.P."/>
            <person name="Silva J.C."/>
            <person name="Delcher A.L."/>
            <person name="Schatz M."/>
            <person name="Zhao Q."/>
            <person name="Wortman J.R."/>
            <person name="Bidwell S.L."/>
            <person name="Alsmark U.C.M."/>
            <person name="Besteiro S."/>
            <person name="Sicheritz-Ponten T."/>
            <person name="Noel C.J."/>
            <person name="Dacks J.B."/>
            <person name="Foster P.G."/>
            <person name="Simillion C."/>
            <person name="Van de Peer Y."/>
            <person name="Miranda-Saavedra D."/>
            <person name="Barton G.J."/>
            <person name="Westrop G.D."/>
            <person name="Mueller S."/>
            <person name="Dessi D."/>
            <person name="Fiori P.L."/>
            <person name="Ren Q."/>
            <person name="Paulsen I."/>
            <person name="Zhang H."/>
            <person name="Bastida-Corcuera F.D."/>
            <person name="Simoes-Barbosa A."/>
            <person name="Brown M.T."/>
            <person name="Hayes R.D."/>
            <person name="Mukherjee M."/>
            <person name="Okumura C.Y."/>
            <person name="Schneider R."/>
            <person name="Smith A.J."/>
            <person name="Vanacova S."/>
            <person name="Villalvazo M."/>
            <person name="Haas B.J."/>
            <person name="Pertea M."/>
            <person name="Feldblyum T.V."/>
            <person name="Utterback T.R."/>
            <person name="Shu C.L."/>
            <person name="Osoegawa K."/>
            <person name="de Jong P.J."/>
            <person name="Hrdy I."/>
            <person name="Horvathova L."/>
            <person name="Zubacova Z."/>
            <person name="Dolezal P."/>
            <person name="Malik S.B."/>
            <person name="Logsdon J.M. Jr."/>
            <person name="Henze K."/>
            <person name="Gupta A."/>
            <person name="Wang C.C."/>
            <person name="Dunne R.L."/>
            <person name="Upcroft J.A."/>
            <person name="Upcroft P."/>
            <person name="White O."/>
            <person name="Salzberg S.L."/>
            <person name="Tang P."/>
            <person name="Chiu C.-H."/>
            <person name="Lee Y.-S."/>
            <person name="Embley T.M."/>
            <person name="Coombs G.H."/>
            <person name="Mottram J.C."/>
            <person name="Tachezy J."/>
            <person name="Fraser-Liggett C.M."/>
            <person name="Johnson P.J."/>
        </authorList>
    </citation>
    <scope>NUCLEOTIDE SEQUENCE [LARGE SCALE GENOMIC DNA]</scope>
    <source>
        <strain evidence="4">G3</strain>
    </source>
</reference>
<feature type="domain" description="ATPase dynein-related AAA" evidence="3">
    <location>
        <begin position="439"/>
        <end position="553"/>
    </location>
</feature>
<evidence type="ECO:0000313" key="5">
    <source>
        <dbReference type="Proteomes" id="UP000001542"/>
    </source>
</evidence>